<dbReference type="AlphaFoldDB" id="A0AAD9J2S4"/>
<sequence length="477" mass="56384">MDKGDYEKMKNLFAAINWETELDGKSVEQAWTYFCDVYTQFTNECIPKCQVRPARWRRPLWMTSDAVKPKKRKYWALKRYKSTGSYEVNEKSKRATTLQLFDQLDQWTEMIDNGDCFSVMYMDFSKAFDTVPHQRLIRKLAAYGINGKLLKWIEHFLSNRRQRVSVNGSLTHWLEVLSGIPQGIVLGPILFIIYVNDLPGAVKSITMMFADDTKVYRPVNNQDDRIRLQSDLQKRLMWANKWQLQFNASKCKVMHYGRRNKNLAYNMNLGDPADKMEVTTEEKDLGVTFNRDLKFSTHVAKVTNKGNQVIGAIRRSFRYMDKCMLTQLYKALVRGHLEYGNMMWNPINKGNQDQLEKVQRRATKLVTYIRDLPYQDRLRALKLPSLRYRRERGDKILYGLEDMASDSLFHMAVEDITRSHRMKLQKPRCKIALRQHFFSLRVIYNWNSLHEEVVTVPSLNVFKGRLDRHWTARHYLI</sequence>
<evidence type="ECO:0000313" key="2">
    <source>
        <dbReference type="EMBL" id="KAK2144590.1"/>
    </source>
</evidence>
<gene>
    <name evidence="2" type="ORF">LSH36_745g02061</name>
</gene>
<comment type="caution">
    <text evidence="2">The sequence shown here is derived from an EMBL/GenBank/DDBJ whole genome shotgun (WGS) entry which is preliminary data.</text>
</comment>
<evidence type="ECO:0000259" key="1">
    <source>
        <dbReference type="PROSITE" id="PS50878"/>
    </source>
</evidence>
<name>A0AAD9J2S4_9ANNE</name>
<dbReference type="InterPro" id="IPR000477">
    <property type="entry name" value="RT_dom"/>
</dbReference>
<evidence type="ECO:0000313" key="3">
    <source>
        <dbReference type="Proteomes" id="UP001208570"/>
    </source>
</evidence>
<protein>
    <recommendedName>
        <fullName evidence="1">Reverse transcriptase domain-containing protein</fullName>
    </recommendedName>
</protein>
<dbReference type="PANTHER" id="PTHR33332">
    <property type="entry name" value="REVERSE TRANSCRIPTASE DOMAIN-CONTAINING PROTEIN"/>
    <property type="match status" value="1"/>
</dbReference>
<organism evidence="2 3">
    <name type="scientific">Paralvinella palmiformis</name>
    <dbReference type="NCBI Taxonomy" id="53620"/>
    <lineage>
        <taxon>Eukaryota</taxon>
        <taxon>Metazoa</taxon>
        <taxon>Spiralia</taxon>
        <taxon>Lophotrochozoa</taxon>
        <taxon>Annelida</taxon>
        <taxon>Polychaeta</taxon>
        <taxon>Sedentaria</taxon>
        <taxon>Canalipalpata</taxon>
        <taxon>Terebellida</taxon>
        <taxon>Terebelliformia</taxon>
        <taxon>Alvinellidae</taxon>
        <taxon>Paralvinella</taxon>
    </lineage>
</organism>
<dbReference type="InterPro" id="IPR043502">
    <property type="entry name" value="DNA/RNA_pol_sf"/>
</dbReference>
<reference evidence="2" key="1">
    <citation type="journal article" date="2023" name="Mol. Biol. Evol.">
        <title>Third-Generation Sequencing Reveals the Adaptive Role of the Epigenome in Three Deep-Sea Polychaetes.</title>
        <authorList>
            <person name="Perez M."/>
            <person name="Aroh O."/>
            <person name="Sun Y."/>
            <person name="Lan Y."/>
            <person name="Juniper S.K."/>
            <person name="Young C.R."/>
            <person name="Angers B."/>
            <person name="Qian P.Y."/>
        </authorList>
    </citation>
    <scope>NUCLEOTIDE SEQUENCE</scope>
    <source>
        <strain evidence="2">P08H-3</strain>
    </source>
</reference>
<dbReference type="Pfam" id="PF00078">
    <property type="entry name" value="RVT_1"/>
    <property type="match status" value="1"/>
</dbReference>
<accession>A0AAD9J2S4</accession>
<feature type="domain" description="Reverse transcriptase" evidence="1">
    <location>
        <begin position="1"/>
        <end position="289"/>
    </location>
</feature>
<dbReference type="CDD" id="cd01650">
    <property type="entry name" value="RT_nLTR_like"/>
    <property type="match status" value="1"/>
</dbReference>
<keyword evidence="3" id="KW-1185">Reference proteome</keyword>
<dbReference type="EMBL" id="JAODUP010000745">
    <property type="protein sequence ID" value="KAK2144590.1"/>
    <property type="molecule type" value="Genomic_DNA"/>
</dbReference>
<dbReference type="Proteomes" id="UP001208570">
    <property type="component" value="Unassembled WGS sequence"/>
</dbReference>
<dbReference type="SUPFAM" id="SSF56672">
    <property type="entry name" value="DNA/RNA polymerases"/>
    <property type="match status" value="1"/>
</dbReference>
<dbReference type="PROSITE" id="PS50878">
    <property type="entry name" value="RT_POL"/>
    <property type="match status" value="1"/>
</dbReference>
<proteinExistence type="predicted"/>